<evidence type="ECO:0000313" key="3">
    <source>
        <dbReference type="Proteomes" id="UP000204391"/>
    </source>
</evidence>
<evidence type="ECO:0000313" key="2">
    <source>
        <dbReference type="EMBL" id="ASN05786.1"/>
    </source>
</evidence>
<gene>
    <name evidence="2" type="ORF">CFK40_12580</name>
</gene>
<feature type="region of interest" description="Disordered" evidence="1">
    <location>
        <begin position="1"/>
        <end position="52"/>
    </location>
</feature>
<dbReference type="AlphaFoldDB" id="A0A221MDN9"/>
<dbReference type="KEGG" id="vne:CFK40_12580"/>
<protein>
    <submittedName>
        <fullName evidence="2">Uncharacterized protein</fullName>
    </submittedName>
</protein>
<dbReference type="Proteomes" id="UP000204391">
    <property type="component" value="Chromosome"/>
</dbReference>
<reference evidence="2 3" key="1">
    <citation type="journal article" date="2003" name="Int. J. Syst. Evol. Microbiol.">
        <title>Virgibacillus carmonensis sp. nov., Virgibacillus necropolis sp. nov. and Virgibacillus picturae sp. nov., three novel species isolated from deteriorated mural paintings, transfer of the species of the genus salibacillus to Virgibacillus, as Virgibacillus marismortui comb. nov. and Virgibacillus salexigens comb. nov., and emended description of the genus Virgibacillus.</title>
        <authorList>
            <person name="Heyrman J."/>
            <person name="Logan N.A."/>
            <person name="Busse H.J."/>
            <person name="Balcaen A."/>
            <person name="Lebbe L."/>
            <person name="Rodriguez-Diaz M."/>
            <person name="Swings J."/>
            <person name="De Vos P."/>
        </authorList>
    </citation>
    <scope>NUCLEOTIDE SEQUENCE [LARGE SCALE GENOMIC DNA]</scope>
    <source>
        <strain evidence="2 3">LMG 19488</strain>
    </source>
</reference>
<dbReference type="EMBL" id="CP022437">
    <property type="protein sequence ID" value="ASN05786.1"/>
    <property type="molecule type" value="Genomic_DNA"/>
</dbReference>
<proteinExistence type="predicted"/>
<keyword evidence="3" id="KW-1185">Reference proteome</keyword>
<feature type="compositionally biased region" description="Polar residues" evidence="1">
    <location>
        <begin position="8"/>
        <end position="37"/>
    </location>
</feature>
<name>A0A221MDN9_9BACI</name>
<accession>A0A221MDN9</accession>
<organism evidence="2 3">
    <name type="scientific">Virgibacillus necropolis</name>
    <dbReference type="NCBI Taxonomy" id="163877"/>
    <lineage>
        <taxon>Bacteria</taxon>
        <taxon>Bacillati</taxon>
        <taxon>Bacillota</taxon>
        <taxon>Bacilli</taxon>
        <taxon>Bacillales</taxon>
        <taxon>Bacillaceae</taxon>
        <taxon>Virgibacillus</taxon>
    </lineage>
</organism>
<evidence type="ECO:0000256" key="1">
    <source>
        <dbReference type="SAM" id="MobiDB-lite"/>
    </source>
</evidence>
<sequence length="76" mass="8679">MISFMPNADQSMDQLPDQSDNQLVDSSLCQLPDQSLSIPKEKLKEREEEEEEEACEEKLVKLYEKNIGGVKSTCEE</sequence>